<dbReference type="RefSeq" id="XP_025551788.1">
    <property type="nucleotide sequence ID" value="XM_025700571.1"/>
</dbReference>
<dbReference type="VEuPathDB" id="FungiDB:BO97DRAFT_477674"/>
<dbReference type="Gene3D" id="3.50.50.60">
    <property type="entry name" value="FAD/NAD(P)-binding domain"/>
    <property type="match status" value="1"/>
</dbReference>
<feature type="binding site" evidence="14">
    <location>
        <position position="121"/>
    </location>
    <ligand>
        <name>FAD</name>
        <dbReference type="ChEBI" id="CHEBI:57692"/>
    </ligand>
</feature>
<organism evidence="17 18">
    <name type="scientific">Aspergillus homomorphus (strain CBS 101889)</name>
    <dbReference type="NCBI Taxonomy" id="1450537"/>
    <lineage>
        <taxon>Eukaryota</taxon>
        <taxon>Fungi</taxon>
        <taxon>Dikarya</taxon>
        <taxon>Ascomycota</taxon>
        <taxon>Pezizomycotina</taxon>
        <taxon>Eurotiomycetes</taxon>
        <taxon>Eurotiomycetidae</taxon>
        <taxon>Eurotiales</taxon>
        <taxon>Aspergillaceae</taxon>
        <taxon>Aspergillus</taxon>
        <taxon>Aspergillus subgen. Circumdati</taxon>
    </lineage>
</organism>
<comment type="similarity">
    <text evidence="4">Belongs to the GMC oxidoreductase family.</text>
</comment>
<evidence type="ECO:0000256" key="7">
    <source>
        <dbReference type="ARBA" id="ARBA00022530"/>
    </source>
</evidence>
<dbReference type="GO" id="GO:0050660">
    <property type="term" value="F:flavin adenine dinucleotide binding"/>
    <property type="evidence" value="ECO:0007669"/>
    <property type="project" value="InterPro"/>
</dbReference>
<dbReference type="SUPFAM" id="SSF51905">
    <property type="entry name" value="FAD/NAD(P)-binding domain"/>
    <property type="match status" value="1"/>
</dbReference>
<keyword evidence="18" id="KW-1185">Reference proteome</keyword>
<comment type="subcellular location">
    <subcellularLocation>
        <location evidence="2">Secreted</location>
        <location evidence="2">Cell wall</location>
    </subcellularLocation>
    <subcellularLocation>
        <location evidence="3">Secreted</location>
        <location evidence="3">Extracellular space</location>
        <location evidence="3">Extracellular matrix</location>
    </subcellularLocation>
</comment>
<evidence type="ECO:0000256" key="11">
    <source>
        <dbReference type="ARBA" id="ARBA00049435"/>
    </source>
</evidence>
<evidence type="ECO:0000256" key="6">
    <source>
        <dbReference type="ARBA" id="ARBA00022512"/>
    </source>
</evidence>
<keyword evidence="7" id="KW-0964">Secreted</keyword>
<evidence type="ECO:0000256" key="5">
    <source>
        <dbReference type="ARBA" id="ARBA00011738"/>
    </source>
</evidence>
<dbReference type="GO" id="GO:0046562">
    <property type="term" value="F:beta-D-glucose oxidase activity"/>
    <property type="evidence" value="ECO:0007669"/>
    <property type="project" value="UniProtKB-EC"/>
</dbReference>
<evidence type="ECO:0000256" key="15">
    <source>
        <dbReference type="SAM" id="SignalP"/>
    </source>
</evidence>
<dbReference type="Gene3D" id="3.30.560.10">
    <property type="entry name" value="Glucose Oxidase, domain 3"/>
    <property type="match status" value="1"/>
</dbReference>
<evidence type="ECO:0000256" key="12">
    <source>
        <dbReference type="ARBA" id="ARBA00049722"/>
    </source>
</evidence>
<keyword evidence="8" id="KW-0285">Flavoprotein</keyword>
<feature type="binding site" evidence="14">
    <location>
        <begin position="47"/>
        <end position="48"/>
    </location>
    <ligand>
        <name>FAD</name>
        <dbReference type="ChEBI" id="CHEBI:57692"/>
    </ligand>
</feature>
<accession>A0A395I257</accession>
<reference evidence="17 18" key="1">
    <citation type="submission" date="2018-02" db="EMBL/GenBank/DDBJ databases">
        <title>The genomes of Aspergillus section Nigri reveals drivers in fungal speciation.</title>
        <authorList>
            <consortium name="DOE Joint Genome Institute"/>
            <person name="Vesth T.C."/>
            <person name="Nybo J."/>
            <person name="Theobald S."/>
            <person name="Brandl J."/>
            <person name="Frisvad J.C."/>
            <person name="Nielsen K.F."/>
            <person name="Lyhne E.K."/>
            <person name="Kogle M.E."/>
            <person name="Kuo A."/>
            <person name="Riley R."/>
            <person name="Clum A."/>
            <person name="Nolan M."/>
            <person name="Lipzen A."/>
            <person name="Salamov A."/>
            <person name="Henrissat B."/>
            <person name="Wiebenga A."/>
            <person name="De vries R.P."/>
            <person name="Grigoriev I.V."/>
            <person name="Mortensen U.H."/>
            <person name="Andersen M.R."/>
            <person name="Baker S.E."/>
        </authorList>
    </citation>
    <scope>NUCLEOTIDE SEQUENCE [LARGE SCALE GENOMIC DNA]</scope>
    <source>
        <strain evidence="17 18">CBS 101889</strain>
    </source>
</reference>
<name>A0A395I257_ASPHC</name>
<dbReference type="STRING" id="1450537.A0A395I257"/>
<comment type="subunit">
    <text evidence="5">Homodimer.</text>
</comment>
<evidence type="ECO:0000259" key="16">
    <source>
        <dbReference type="PROSITE" id="PS00624"/>
    </source>
</evidence>
<feature type="signal peptide" evidence="15">
    <location>
        <begin position="1"/>
        <end position="27"/>
    </location>
</feature>
<evidence type="ECO:0000256" key="10">
    <source>
        <dbReference type="ARBA" id="ARBA00023002"/>
    </source>
</evidence>
<dbReference type="EMBL" id="KZ824282">
    <property type="protein sequence ID" value="RAL12634.1"/>
    <property type="molecule type" value="Genomic_DNA"/>
</dbReference>
<dbReference type="GeneID" id="37204860"/>
<keyword evidence="10" id="KW-0560">Oxidoreductase</keyword>
<evidence type="ECO:0000256" key="2">
    <source>
        <dbReference type="ARBA" id="ARBA00004191"/>
    </source>
</evidence>
<evidence type="ECO:0000256" key="4">
    <source>
        <dbReference type="ARBA" id="ARBA00010790"/>
    </source>
</evidence>
<dbReference type="PANTHER" id="PTHR11552">
    <property type="entry name" value="GLUCOSE-METHANOL-CHOLINE GMC OXIDOREDUCTASE"/>
    <property type="match status" value="1"/>
</dbReference>
<dbReference type="InterPro" id="IPR007867">
    <property type="entry name" value="GMC_OxRtase_C"/>
</dbReference>
<keyword evidence="15" id="KW-0732">Signal</keyword>
<dbReference type="InterPro" id="IPR036188">
    <property type="entry name" value="FAD/NAD-bd_sf"/>
</dbReference>
<proteinExistence type="inferred from homology"/>
<dbReference type="InterPro" id="IPR027424">
    <property type="entry name" value="Glucose_Oxidase_domain_2"/>
</dbReference>
<evidence type="ECO:0000256" key="8">
    <source>
        <dbReference type="ARBA" id="ARBA00022630"/>
    </source>
</evidence>
<feature type="chain" id="PRO_5017203635" description="glucose oxidase" evidence="15">
    <location>
        <begin position="28"/>
        <end position="604"/>
    </location>
</feature>
<evidence type="ECO:0000256" key="3">
    <source>
        <dbReference type="ARBA" id="ARBA00004498"/>
    </source>
</evidence>
<keyword evidence="6" id="KW-0134">Cell wall</keyword>
<evidence type="ECO:0000256" key="13">
    <source>
        <dbReference type="PIRSR" id="PIRSR000137-1"/>
    </source>
</evidence>
<dbReference type="InterPro" id="IPR000172">
    <property type="entry name" value="GMC_OxRdtase_N"/>
</dbReference>
<keyword evidence="9 14" id="KW-0274">FAD</keyword>
<dbReference type="AlphaFoldDB" id="A0A395I257"/>
<evidence type="ECO:0000256" key="9">
    <source>
        <dbReference type="ARBA" id="ARBA00022827"/>
    </source>
</evidence>
<feature type="domain" description="Glucose-methanol-choline oxidoreductase N-terminal" evidence="16">
    <location>
        <begin position="308"/>
        <end position="322"/>
    </location>
</feature>
<dbReference type="EC" id="1.1.3.4" evidence="12"/>
<dbReference type="PROSITE" id="PS00624">
    <property type="entry name" value="GMC_OXRED_2"/>
    <property type="match status" value="1"/>
</dbReference>
<dbReference type="PIRSF" id="PIRSF000137">
    <property type="entry name" value="Alcohol_oxidase"/>
    <property type="match status" value="1"/>
</dbReference>
<feature type="active site" description="Proton donor" evidence="13">
    <location>
        <position position="538"/>
    </location>
</feature>
<protein>
    <recommendedName>
        <fullName evidence="12">glucose oxidase</fullName>
        <ecNumber evidence="12">1.1.3.4</ecNumber>
    </recommendedName>
</protein>
<dbReference type="Gene3D" id="4.10.450.10">
    <property type="entry name" value="Glucose Oxidase, domain 2"/>
    <property type="match status" value="1"/>
</dbReference>
<evidence type="ECO:0000256" key="1">
    <source>
        <dbReference type="ARBA" id="ARBA00001974"/>
    </source>
</evidence>
<evidence type="ECO:0000313" key="18">
    <source>
        <dbReference type="Proteomes" id="UP000248961"/>
    </source>
</evidence>
<comment type="catalytic activity">
    <reaction evidence="11">
        <text>beta-D-glucose + O2 = D-glucono-1,5-lactone + H2O2</text>
        <dbReference type="Rhea" id="RHEA:11428"/>
        <dbReference type="ChEBI" id="CHEBI:15379"/>
        <dbReference type="ChEBI" id="CHEBI:15903"/>
        <dbReference type="ChEBI" id="CHEBI:16217"/>
        <dbReference type="ChEBI" id="CHEBI:16240"/>
        <dbReference type="EC" id="1.1.3.4"/>
    </reaction>
    <physiologicalReaction direction="left-to-right" evidence="11">
        <dbReference type="Rhea" id="RHEA:11429"/>
    </physiologicalReaction>
</comment>
<sequence length="604" mass="65155">MRRASAGTDFTMFRPVLLLSAVTAALASPIKHAPNAQYDYIVVGGGTSGLVIANRLSENANVSVLVIEAGDSVLHNPNVTAVDGYGLAFGSDIDWQYQTVNQTYGGKSPQVMRAGKALSGTSAINGMAYTRAEDVQIDAWQQIGNEGWTWDSLFPYYLQSENLTIPSRSQRLEGATFNASYNGEQGPLTVGFGAIPANNLTATLNATFHGLGVPWSYDVNGGKMRGINIYPSTINLDANVREDAARAYYWPVASRPNLHLLLNTFANRIVWRGEARKGDVTAAGVEFSSANGTTTVVTARQEVIISAGSLKSPGILELSGIGNAALLKKHNITVQVNLPTVGENLQDQTNAHTEAATYSELTGTKYVVYPNVYDVYGNETISVAQAIRKQIGHYANATAEVSGGVMKASDLKDLFEVQYDLIFNQRVPIAEILYYPGTGATLASESWTLLPFARGNVHIASADPTAMPTINPNYYMFDWDLDSQIAVAKYIRDSFAAAPLGHLVKGMATPAPDVVAQDASDAEWKAWLFDGNYRSNFHPVGTAAMMPREKGGVVDTKLKVYGTTNVRVVDASVLPYQVCGHLVSTLYAVAERAAYLIKDESAFF</sequence>
<dbReference type="InterPro" id="IPR012132">
    <property type="entry name" value="GMC_OxRdtase"/>
</dbReference>
<dbReference type="Pfam" id="PF05199">
    <property type="entry name" value="GMC_oxred_C"/>
    <property type="match status" value="1"/>
</dbReference>
<evidence type="ECO:0000313" key="17">
    <source>
        <dbReference type="EMBL" id="RAL12634.1"/>
    </source>
</evidence>
<dbReference type="Proteomes" id="UP000248961">
    <property type="component" value="Unassembled WGS sequence"/>
</dbReference>
<gene>
    <name evidence="17" type="ORF">BO97DRAFT_477674</name>
</gene>
<evidence type="ECO:0000256" key="14">
    <source>
        <dbReference type="PIRSR" id="PIRSR000137-2"/>
    </source>
</evidence>
<dbReference type="PANTHER" id="PTHR11552:SF201">
    <property type="entry name" value="GLUCOSE-METHANOL-CHOLINE OXIDOREDUCTASE N-TERMINAL DOMAIN-CONTAINING PROTEIN"/>
    <property type="match status" value="1"/>
</dbReference>
<dbReference type="OrthoDB" id="269227at2759"/>
<dbReference type="SUPFAM" id="SSF54373">
    <property type="entry name" value="FAD-linked reductases, C-terminal domain"/>
    <property type="match status" value="1"/>
</dbReference>
<feature type="active site" description="Proton acceptor" evidence="13">
    <location>
        <position position="581"/>
    </location>
</feature>
<comment type="cofactor">
    <cofactor evidence="1 14">
        <name>FAD</name>
        <dbReference type="ChEBI" id="CHEBI:57692"/>
    </cofactor>
</comment>
<keyword evidence="7" id="KW-0272">Extracellular matrix</keyword>
<dbReference type="Pfam" id="PF00732">
    <property type="entry name" value="GMC_oxred_N"/>
    <property type="match status" value="1"/>
</dbReference>